<keyword evidence="4" id="KW-1185">Reference proteome</keyword>
<dbReference type="HOGENOM" id="CLU_2501288_0_0_1"/>
<gene>
    <name evidence="2" type="ordered locus">MTR_1g102020</name>
</gene>
<dbReference type="EnsemblPlants" id="AES62611">
    <property type="protein sequence ID" value="AES62611"/>
    <property type="gene ID" value="MTR_1g102020"/>
</dbReference>
<evidence type="ECO:0000256" key="1">
    <source>
        <dbReference type="SAM" id="Phobius"/>
    </source>
</evidence>
<evidence type="ECO:0000313" key="3">
    <source>
        <dbReference type="EnsemblPlants" id="AES62611"/>
    </source>
</evidence>
<reference evidence="2 4" key="2">
    <citation type="journal article" date="2014" name="BMC Genomics">
        <title>An improved genome release (version Mt4.0) for the model legume Medicago truncatula.</title>
        <authorList>
            <person name="Tang H."/>
            <person name="Krishnakumar V."/>
            <person name="Bidwell S."/>
            <person name="Rosen B."/>
            <person name="Chan A."/>
            <person name="Zhou S."/>
            <person name="Gentzbittel L."/>
            <person name="Childs K.L."/>
            <person name="Yandell M."/>
            <person name="Gundlach H."/>
            <person name="Mayer K.F."/>
            <person name="Schwartz D.C."/>
            <person name="Town C.D."/>
        </authorList>
    </citation>
    <scope>GENOME REANNOTATION</scope>
    <source>
        <strain evidence="3 4">cv. Jemalong A17</strain>
    </source>
</reference>
<name>G7IC42_MEDTR</name>
<accession>A0A0C3UU23</accession>
<proteinExistence type="predicted"/>
<feature type="transmembrane region" description="Helical" evidence="1">
    <location>
        <begin position="20"/>
        <end position="46"/>
    </location>
</feature>
<reference evidence="2 4" key="1">
    <citation type="journal article" date="2011" name="Nature">
        <title>The Medicago genome provides insight into the evolution of rhizobial symbioses.</title>
        <authorList>
            <person name="Young N.D."/>
            <person name="Debelle F."/>
            <person name="Oldroyd G.E."/>
            <person name="Geurts R."/>
            <person name="Cannon S.B."/>
            <person name="Udvardi M.K."/>
            <person name="Benedito V.A."/>
            <person name="Mayer K.F."/>
            <person name="Gouzy J."/>
            <person name="Schoof H."/>
            <person name="Van de Peer Y."/>
            <person name="Proost S."/>
            <person name="Cook D.R."/>
            <person name="Meyers B.C."/>
            <person name="Spannagl M."/>
            <person name="Cheung F."/>
            <person name="De Mita S."/>
            <person name="Krishnakumar V."/>
            <person name="Gundlach H."/>
            <person name="Zhou S."/>
            <person name="Mudge J."/>
            <person name="Bharti A.K."/>
            <person name="Murray J.D."/>
            <person name="Naoumkina M.A."/>
            <person name="Rosen B."/>
            <person name="Silverstein K.A."/>
            <person name="Tang H."/>
            <person name="Rombauts S."/>
            <person name="Zhao P.X."/>
            <person name="Zhou P."/>
            <person name="Barbe V."/>
            <person name="Bardou P."/>
            <person name="Bechner M."/>
            <person name="Bellec A."/>
            <person name="Berger A."/>
            <person name="Berges H."/>
            <person name="Bidwell S."/>
            <person name="Bisseling T."/>
            <person name="Choisne N."/>
            <person name="Couloux A."/>
            <person name="Denny R."/>
            <person name="Deshpande S."/>
            <person name="Dai X."/>
            <person name="Doyle J.J."/>
            <person name="Dudez A.M."/>
            <person name="Farmer A.D."/>
            <person name="Fouteau S."/>
            <person name="Franken C."/>
            <person name="Gibelin C."/>
            <person name="Gish J."/>
            <person name="Goldstein S."/>
            <person name="Gonzalez A.J."/>
            <person name="Green P.J."/>
            <person name="Hallab A."/>
            <person name="Hartog M."/>
            <person name="Hua A."/>
            <person name="Humphray S.J."/>
            <person name="Jeong D.H."/>
            <person name="Jing Y."/>
            <person name="Jocker A."/>
            <person name="Kenton S.M."/>
            <person name="Kim D.J."/>
            <person name="Klee K."/>
            <person name="Lai H."/>
            <person name="Lang C."/>
            <person name="Lin S."/>
            <person name="Macmil S.L."/>
            <person name="Magdelenat G."/>
            <person name="Matthews L."/>
            <person name="McCorrison J."/>
            <person name="Monaghan E.L."/>
            <person name="Mun J.H."/>
            <person name="Najar F.Z."/>
            <person name="Nicholson C."/>
            <person name="Noirot C."/>
            <person name="O'Bleness M."/>
            <person name="Paule C.R."/>
            <person name="Poulain J."/>
            <person name="Prion F."/>
            <person name="Qin B."/>
            <person name="Qu C."/>
            <person name="Retzel E.F."/>
            <person name="Riddle C."/>
            <person name="Sallet E."/>
            <person name="Samain S."/>
            <person name="Samson N."/>
            <person name="Sanders I."/>
            <person name="Saurat O."/>
            <person name="Scarpelli C."/>
            <person name="Schiex T."/>
            <person name="Segurens B."/>
            <person name="Severin A.J."/>
            <person name="Sherrier D.J."/>
            <person name="Shi R."/>
            <person name="Sims S."/>
            <person name="Singer S.R."/>
            <person name="Sinharoy S."/>
            <person name="Sterck L."/>
            <person name="Viollet A."/>
            <person name="Wang B.B."/>
            <person name="Wang K."/>
            <person name="Wang M."/>
            <person name="Wang X."/>
            <person name="Warfsmann J."/>
            <person name="Weissenbach J."/>
            <person name="White D.D."/>
            <person name="White J.D."/>
            <person name="Wiley G.B."/>
            <person name="Wincker P."/>
            <person name="Xing Y."/>
            <person name="Yang L."/>
            <person name="Yao Z."/>
            <person name="Ying F."/>
            <person name="Zhai J."/>
            <person name="Zhou L."/>
            <person name="Zuber A."/>
            <person name="Denarie J."/>
            <person name="Dixon R.A."/>
            <person name="May G.D."/>
            <person name="Schwartz D.C."/>
            <person name="Rogers J."/>
            <person name="Quetier F."/>
            <person name="Town C.D."/>
            <person name="Roe B.A."/>
        </authorList>
    </citation>
    <scope>NUCLEOTIDE SEQUENCE [LARGE SCALE GENOMIC DNA]</scope>
    <source>
        <strain evidence="2">A17</strain>
        <strain evidence="3 4">cv. Jemalong A17</strain>
    </source>
</reference>
<protein>
    <submittedName>
        <fullName evidence="2">Transmembrane protein, putative</fullName>
    </submittedName>
</protein>
<sequence>MEFRLEKTFRVGTRESKGKFVYLIYDYLVFEGHFMVTTFGFLWILFWNSSYCEIALKFTHEVALDLPVFFGSFGGLIGNKKITKCL</sequence>
<evidence type="ECO:0000313" key="2">
    <source>
        <dbReference type="EMBL" id="AES62611.2"/>
    </source>
</evidence>
<reference evidence="3" key="3">
    <citation type="submission" date="2015-04" db="UniProtKB">
        <authorList>
            <consortium name="EnsemblPlants"/>
        </authorList>
    </citation>
    <scope>IDENTIFICATION</scope>
    <source>
        <strain evidence="3">cv. Jemalong A17</strain>
    </source>
</reference>
<dbReference type="AlphaFoldDB" id="G7IC42"/>
<dbReference type="EMBL" id="CM001217">
    <property type="protein sequence ID" value="AES62611.2"/>
    <property type="molecule type" value="Genomic_DNA"/>
</dbReference>
<dbReference type="Proteomes" id="UP000002051">
    <property type="component" value="Unassembled WGS sequence"/>
</dbReference>
<keyword evidence="1 2" id="KW-0812">Transmembrane</keyword>
<keyword evidence="1" id="KW-1133">Transmembrane helix</keyword>
<dbReference type="PaxDb" id="3880-AES62611"/>
<feature type="transmembrane region" description="Helical" evidence="1">
    <location>
        <begin position="58"/>
        <end position="78"/>
    </location>
</feature>
<keyword evidence="1" id="KW-0472">Membrane</keyword>
<accession>G7IC42</accession>
<evidence type="ECO:0000313" key="4">
    <source>
        <dbReference type="Proteomes" id="UP000002051"/>
    </source>
</evidence>
<organism evidence="2 4">
    <name type="scientific">Medicago truncatula</name>
    <name type="common">Barrel medic</name>
    <name type="synonym">Medicago tribuloides</name>
    <dbReference type="NCBI Taxonomy" id="3880"/>
    <lineage>
        <taxon>Eukaryota</taxon>
        <taxon>Viridiplantae</taxon>
        <taxon>Streptophyta</taxon>
        <taxon>Embryophyta</taxon>
        <taxon>Tracheophyta</taxon>
        <taxon>Spermatophyta</taxon>
        <taxon>Magnoliopsida</taxon>
        <taxon>eudicotyledons</taxon>
        <taxon>Gunneridae</taxon>
        <taxon>Pentapetalae</taxon>
        <taxon>rosids</taxon>
        <taxon>fabids</taxon>
        <taxon>Fabales</taxon>
        <taxon>Fabaceae</taxon>
        <taxon>Papilionoideae</taxon>
        <taxon>50 kb inversion clade</taxon>
        <taxon>NPAAA clade</taxon>
        <taxon>Hologalegina</taxon>
        <taxon>IRL clade</taxon>
        <taxon>Trifolieae</taxon>
        <taxon>Medicago</taxon>
    </lineage>
</organism>